<sequence>MKTKIFKIVVKFLTKKGKVDKEEPLFDLKEAFSKFANGENHMSKEQLLRFMVEYQGEQNCTLLDLEPIIEKVLKMESSNTETSSIVGLSLDDFINFLLVDDFNGPLKDEVHHDMEAPLSHYFMYTGHNSYLTGNQFTSESSDKPIIEALKQGVRVIELDLWPSSTKDGGIKVVHGKTLTTPVALTKCLEAIKEYAFVKSDFPVILTLEDHLTPKLQYNFAKIAIQIFGNMLYRPGTDCLTEFPSPASLKNMVLISTKSPKEYNQSDSVSNQVLNGCESSEDESWELQDSMVKLKTEEKSVNDEDKEDINTNAFKSNQQVALQYKHLIAIHGGKSEGNMKDILKVDGGKVRRLSLSEKKLKTASKSHGPDLIRFTQKNILRIYPKGERVRSSNFRPLLGWMYGAQMVACNMQGHGKPLRLMQGMFKANGGCGYVKKPEFLIQEVANNEAFDPKRKLPAKQILKVKVYKGVGWSSDFSPTHFDRFSPPDFYTKVSIAGVRADCAKKKTSVKMDNWNPIWDEEFEFRLTVPELALLRIEVKDKDQTKDDFAGQTCLPVSELRHGFRSVALCDRKGKKYNSVKLLLGFQLETLKML</sequence>
<reference evidence="15" key="4">
    <citation type="journal article" date="2018" name="Nat. Plants">
        <title>Whole-genome landscape of Medicago truncatula symbiotic genes.</title>
        <authorList>
            <person name="Pecrix Y."/>
            <person name="Gamas P."/>
            <person name="Carrere S."/>
        </authorList>
    </citation>
    <scope>NUCLEOTIDE SEQUENCE</scope>
    <source>
        <tissue evidence="15">Leaves</tissue>
    </source>
</reference>
<evidence type="ECO:0000256" key="9">
    <source>
        <dbReference type="ARBA" id="ARBA00023136"/>
    </source>
</evidence>
<dbReference type="PROSITE" id="PS50007">
    <property type="entry name" value="PIPLC_X_DOMAIN"/>
    <property type="match status" value="1"/>
</dbReference>
<evidence type="ECO:0000256" key="6">
    <source>
        <dbReference type="ARBA" id="ARBA00022801"/>
    </source>
</evidence>
<keyword evidence="9" id="KW-0472">Membrane</keyword>
<evidence type="ECO:0000256" key="11">
    <source>
        <dbReference type="RuleBase" id="RU361133"/>
    </source>
</evidence>
<organism evidence="14 17">
    <name type="scientific">Medicago truncatula</name>
    <name type="common">Barrel medic</name>
    <name type="synonym">Medicago tribuloides</name>
    <dbReference type="NCBI Taxonomy" id="3880"/>
    <lineage>
        <taxon>Eukaryota</taxon>
        <taxon>Viridiplantae</taxon>
        <taxon>Streptophyta</taxon>
        <taxon>Embryophyta</taxon>
        <taxon>Tracheophyta</taxon>
        <taxon>Spermatophyta</taxon>
        <taxon>Magnoliopsida</taxon>
        <taxon>eudicotyledons</taxon>
        <taxon>Gunneridae</taxon>
        <taxon>Pentapetalae</taxon>
        <taxon>rosids</taxon>
        <taxon>fabids</taxon>
        <taxon>Fabales</taxon>
        <taxon>Fabaceae</taxon>
        <taxon>Papilionoideae</taxon>
        <taxon>50 kb inversion clade</taxon>
        <taxon>NPAAA clade</taxon>
        <taxon>Hologalegina</taxon>
        <taxon>IRL clade</taxon>
        <taxon>Trifolieae</taxon>
        <taxon>Medicago</taxon>
    </lineage>
</organism>
<dbReference type="EMBL" id="PSQE01000003">
    <property type="protein sequence ID" value="RHN68403.1"/>
    <property type="molecule type" value="Genomic_DNA"/>
</dbReference>
<evidence type="ECO:0000256" key="1">
    <source>
        <dbReference type="ARBA" id="ARBA00001195"/>
    </source>
</evidence>
<dbReference type="SUPFAM" id="SSF49562">
    <property type="entry name" value="C2 domain (Calcium/lipid-binding domain, CaLB)"/>
    <property type="match status" value="1"/>
</dbReference>
<dbReference type="InterPro" id="IPR035892">
    <property type="entry name" value="C2_domain_sf"/>
</dbReference>
<evidence type="ECO:0000313" key="15">
    <source>
        <dbReference type="EMBL" id="RHN68403.1"/>
    </source>
</evidence>
<dbReference type="GO" id="GO:0048015">
    <property type="term" value="P:phosphatidylinositol-mediated signaling"/>
    <property type="evidence" value="ECO:0000318"/>
    <property type="project" value="GO_Central"/>
</dbReference>
<evidence type="ECO:0000256" key="8">
    <source>
        <dbReference type="ARBA" id="ARBA00023098"/>
    </source>
</evidence>
<dbReference type="SMART" id="SM00149">
    <property type="entry name" value="PLCYc"/>
    <property type="match status" value="1"/>
</dbReference>
<dbReference type="GO" id="GO:0006950">
    <property type="term" value="P:response to stress"/>
    <property type="evidence" value="ECO:0007669"/>
    <property type="project" value="UniProtKB-ARBA"/>
</dbReference>
<dbReference type="InterPro" id="IPR001192">
    <property type="entry name" value="PI-PLC_fam"/>
</dbReference>
<reference evidence="14 17" key="1">
    <citation type="journal article" date="2011" name="Nature">
        <title>The Medicago genome provides insight into the evolution of rhizobial symbioses.</title>
        <authorList>
            <person name="Young N.D."/>
            <person name="Debelle F."/>
            <person name="Oldroyd G.E."/>
            <person name="Geurts R."/>
            <person name="Cannon S.B."/>
            <person name="Udvardi M.K."/>
            <person name="Benedito V.A."/>
            <person name="Mayer K.F."/>
            <person name="Gouzy J."/>
            <person name="Schoof H."/>
            <person name="Van de Peer Y."/>
            <person name="Proost S."/>
            <person name="Cook D.R."/>
            <person name="Meyers B.C."/>
            <person name="Spannagl M."/>
            <person name="Cheung F."/>
            <person name="De Mita S."/>
            <person name="Krishnakumar V."/>
            <person name="Gundlach H."/>
            <person name="Zhou S."/>
            <person name="Mudge J."/>
            <person name="Bharti A.K."/>
            <person name="Murray J.D."/>
            <person name="Naoumkina M.A."/>
            <person name="Rosen B."/>
            <person name="Silverstein K.A."/>
            <person name="Tang H."/>
            <person name="Rombauts S."/>
            <person name="Zhao P.X."/>
            <person name="Zhou P."/>
            <person name="Barbe V."/>
            <person name="Bardou P."/>
            <person name="Bechner M."/>
            <person name="Bellec A."/>
            <person name="Berger A."/>
            <person name="Berges H."/>
            <person name="Bidwell S."/>
            <person name="Bisseling T."/>
            <person name="Choisne N."/>
            <person name="Couloux A."/>
            <person name="Denny R."/>
            <person name="Deshpande S."/>
            <person name="Dai X."/>
            <person name="Doyle J.J."/>
            <person name="Dudez A.M."/>
            <person name="Farmer A.D."/>
            <person name="Fouteau S."/>
            <person name="Franken C."/>
            <person name="Gibelin C."/>
            <person name="Gish J."/>
            <person name="Goldstein S."/>
            <person name="Gonzalez A.J."/>
            <person name="Green P.J."/>
            <person name="Hallab A."/>
            <person name="Hartog M."/>
            <person name="Hua A."/>
            <person name="Humphray S.J."/>
            <person name="Jeong D.H."/>
            <person name="Jing Y."/>
            <person name="Jocker A."/>
            <person name="Kenton S.M."/>
            <person name="Kim D.J."/>
            <person name="Klee K."/>
            <person name="Lai H."/>
            <person name="Lang C."/>
            <person name="Lin S."/>
            <person name="Macmil S.L."/>
            <person name="Magdelenat G."/>
            <person name="Matthews L."/>
            <person name="McCorrison J."/>
            <person name="Monaghan E.L."/>
            <person name="Mun J.H."/>
            <person name="Najar F.Z."/>
            <person name="Nicholson C."/>
            <person name="Noirot C."/>
            <person name="O'Bleness M."/>
            <person name="Paule C.R."/>
            <person name="Poulain J."/>
            <person name="Prion F."/>
            <person name="Qin B."/>
            <person name="Qu C."/>
            <person name="Retzel E.F."/>
            <person name="Riddle C."/>
            <person name="Sallet E."/>
            <person name="Samain S."/>
            <person name="Samson N."/>
            <person name="Sanders I."/>
            <person name="Saurat O."/>
            <person name="Scarpelli C."/>
            <person name="Schiex T."/>
            <person name="Segurens B."/>
            <person name="Severin A.J."/>
            <person name="Sherrier D.J."/>
            <person name="Shi R."/>
            <person name="Sims S."/>
            <person name="Singer S.R."/>
            <person name="Sinharoy S."/>
            <person name="Sterck L."/>
            <person name="Viollet A."/>
            <person name="Wang B.B."/>
            <person name="Wang K."/>
            <person name="Wang M."/>
            <person name="Wang X."/>
            <person name="Warfsmann J."/>
            <person name="Weissenbach J."/>
            <person name="White D.D."/>
            <person name="White J.D."/>
            <person name="Wiley G.B."/>
            <person name="Wincker P."/>
            <person name="Xing Y."/>
            <person name="Yang L."/>
            <person name="Yao Z."/>
            <person name="Ying F."/>
            <person name="Zhai J."/>
            <person name="Zhou L."/>
            <person name="Zuber A."/>
            <person name="Denarie J."/>
            <person name="Dixon R.A."/>
            <person name="May G.D."/>
            <person name="Schwartz D.C."/>
            <person name="Rogers J."/>
            <person name="Quetier F."/>
            <person name="Town C.D."/>
            <person name="Roe B.A."/>
        </authorList>
    </citation>
    <scope>NUCLEOTIDE SEQUENCE [LARGE SCALE GENOMIC DNA]</scope>
    <source>
        <strain evidence="14">A17</strain>
        <strain evidence="16 17">cv. Jemalong A17</strain>
    </source>
</reference>
<dbReference type="SMART" id="SM00148">
    <property type="entry name" value="PLCXc"/>
    <property type="match status" value="1"/>
</dbReference>
<evidence type="ECO:0000256" key="5">
    <source>
        <dbReference type="ARBA" id="ARBA00022475"/>
    </source>
</evidence>
<evidence type="ECO:0000313" key="14">
    <source>
        <dbReference type="EMBL" id="AES71154.1"/>
    </source>
</evidence>
<dbReference type="GO" id="GO:0005886">
    <property type="term" value="C:plasma membrane"/>
    <property type="evidence" value="ECO:0000318"/>
    <property type="project" value="GO_Central"/>
</dbReference>
<dbReference type="PRINTS" id="PR00390">
    <property type="entry name" value="PHPHLIPASEC"/>
</dbReference>
<evidence type="ECO:0000313" key="17">
    <source>
        <dbReference type="Proteomes" id="UP000002051"/>
    </source>
</evidence>
<evidence type="ECO:0000256" key="10">
    <source>
        <dbReference type="ARBA" id="ARBA00023224"/>
    </source>
</evidence>
<dbReference type="InterPro" id="IPR000008">
    <property type="entry name" value="C2_dom"/>
</dbReference>
<dbReference type="PaxDb" id="3880-AES71154"/>
<dbReference type="FunFam" id="2.60.40.150:FF:000060">
    <property type="entry name" value="Phosphoinositide phospholipase C"/>
    <property type="match status" value="1"/>
</dbReference>
<feature type="domain" description="PI-PLC Y-box" evidence="13">
    <location>
        <begin position="353"/>
        <end position="439"/>
    </location>
</feature>
<keyword evidence="17" id="KW-1185">Reference proteome</keyword>
<dbReference type="Pfam" id="PF00168">
    <property type="entry name" value="C2"/>
    <property type="match status" value="1"/>
</dbReference>
<dbReference type="HOGENOM" id="CLU_002738_3_2_1"/>
<dbReference type="Pfam" id="PF00388">
    <property type="entry name" value="PI-PLC-X"/>
    <property type="match status" value="1"/>
</dbReference>
<accession>G7JBA2</accession>
<dbReference type="InterPro" id="IPR001711">
    <property type="entry name" value="PLipase_C_Pinositol-sp_Y"/>
</dbReference>
<keyword evidence="10" id="KW-0807">Transducer</keyword>
<evidence type="ECO:0000259" key="13">
    <source>
        <dbReference type="PROSITE" id="PS50008"/>
    </source>
</evidence>
<dbReference type="PROSITE" id="PS50008">
    <property type="entry name" value="PIPLC_Y_DOMAIN"/>
    <property type="match status" value="1"/>
</dbReference>
<dbReference type="Gene3D" id="3.20.20.190">
    <property type="entry name" value="Phosphatidylinositol (PI) phosphodiesterase"/>
    <property type="match status" value="1"/>
</dbReference>
<keyword evidence="8 11" id="KW-0443">Lipid metabolism</keyword>
<dbReference type="GO" id="GO:0016042">
    <property type="term" value="P:lipid catabolic process"/>
    <property type="evidence" value="ECO:0007669"/>
    <property type="project" value="UniProtKB-KW"/>
</dbReference>
<evidence type="ECO:0000313" key="16">
    <source>
        <dbReference type="EnsemblPlants" id="AES71154"/>
    </source>
</evidence>
<dbReference type="EMBL" id="CM001219">
    <property type="protein sequence ID" value="AES71154.1"/>
    <property type="molecule type" value="Genomic_DNA"/>
</dbReference>
<dbReference type="STRING" id="3880.G7JBA2"/>
<evidence type="ECO:0000256" key="2">
    <source>
        <dbReference type="ARBA" id="ARBA00001913"/>
    </source>
</evidence>
<dbReference type="Pfam" id="PF00387">
    <property type="entry name" value="PI-PLC-Y"/>
    <property type="match status" value="1"/>
</dbReference>
<dbReference type="eggNOG" id="KOG0169">
    <property type="taxonomic scope" value="Eukaryota"/>
</dbReference>
<dbReference type="Gramene" id="rna16749">
    <property type="protein sequence ID" value="RHN68403.1"/>
    <property type="gene ID" value="gene16749"/>
</dbReference>
<name>G7JBA2_MEDTR</name>
<dbReference type="OMA" id="HAIMANL"/>
<dbReference type="PANTHER" id="PTHR10336:SF172">
    <property type="entry name" value="PHOSPHOINOSITIDE PHOSPHOLIPASE C"/>
    <property type="match status" value="1"/>
</dbReference>
<reference evidence="14 17" key="2">
    <citation type="journal article" date="2014" name="BMC Genomics">
        <title>An improved genome release (version Mt4.0) for the model legume Medicago truncatula.</title>
        <authorList>
            <person name="Tang H."/>
            <person name="Krishnakumar V."/>
            <person name="Bidwell S."/>
            <person name="Rosen B."/>
            <person name="Chan A."/>
            <person name="Zhou S."/>
            <person name="Gentzbittel L."/>
            <person name="Childs K.L."/>
            <person name="Yandell M."/>
            <person name="Gundlach H."/>
            <person name="Mayer K.F."/>
            <person name="Schwartz D.C."/>
            <person name="Town C.D."/>
        </authorList>
    </citation>
    <scope>GENOME REANNOTATION</scope>
    <source>
        <strain evidence="16 17">cv. Jemalong A17</strain>
    </source>
</reference>
<dbReference type="EnsemblPlants" id="AES71154">
    <property type="protein sequence ID" value="AES71154"/>
    <property type="gene ID" value="MTR_3g070710"/>
</dbReference>
<reference evidence="16" key="3">
    <citation type="submission" date="2015-04" db="UniProtKB">
        <authorList>
            <consortium name="EnsemblPlants"/>
        </authorList>
    </citation>
    <scope>IDENTIFICATION</scope>
    <source>
        <strain evidence="16">cv. Jemalong A17</strain>
    </source>
</reference>
<evidence type="ECO:0000256" key="3">
    <source>
        <dbReference type="ARBA" id="ARBA00004202"/>
    </source>
</evidence>
<dbReference type="InterPro" id="IPR000909">
    <property type="entry name" value="PLipase_C_PInositol-sp_X_dom"/>
</dbReference>
<dbReference type="CDD" id="cd00275">
    <property type="entry name" value="C2_PLC_like"/>
    <property type="match status" value="1"/>
</dbReference>
<protein>
    <recommendedName>
        <fullName evidence="4 11">Phosphoinositide phospholipase C</fullName>
        <ecNumber evidence="4 11">3.1.4.11</ecNumber>
    </recommendedName>
</protein>
<dbReference type="PANTHER" id="PTHR10336">
    <property type="entry name" value="PHOSPHOINOSITIDE-SPECIFIC PHOSPHOLIPASE C FAMILY PROTEIN"/>
    <property type="match status" value="1"/>
</dbReference>
<comment type="catalytic activity">
    <reaction evidence="1 11">
        <text>a 1,2-diacyl-sn-glycero-3-phospho-(1D-myo-inositol-4,5-bisphosphate) + H2O = 1D-myo-inositol 1,4,5-trisphosphate + a 1,2-diacyl-sn-glycerol + H(+)</text>
        <dbReference type="Rhea" id="RHEA:33179"/>
        <dbReference type="ChEBI" id="CHEBI:15377"/>
        <dbReference type="ChEBI" id="CHEBI:15378"/>
        <dbReference type="ChEBI" id="CHEBI:17815"/>
        <dbReference type="ChEBI" id="CHEBI:58456"/>
        <dbReference type="ChEBI" id="CHEBI:203600"/>
        <dbReference type="EC" id="3.1.4.11"/>
    </reaction>
</comment>
<evidence type="ECO:0000256" key="4">
    <source>
        <dbReference type="ARBA" id="ARBA00012368"/>
    </source>
</evidence>
<dbReference type="InterPro" id="IPR011992">
    <property type="entry name" value="EF-hand-dom_pair"/>
</dbReference>
<dbReference type="SMART" id="SM00239">
    <property type="entry name" value="C2"/>
    <property type="match status" value="1"/>
</dbReference>
<dbReference type="Gene3D" id="2.60.40.150">
    <property type="entry name" value="C2 domain"/>
    <property type="match status" value="1"/>
</dbReference>
<dbReference type="Proteomes" id="UP000002051">
    <property type="component" value="Chromosome 3"/>
</dbReference>
<dbReference type="PROSITE" id="PS50004">
    <property type="entry name" value="C2"/>
    <property type="match status" value="1"/>
</dbReference>
<comment type="subcellular location">
    <subcellularLocation>
        <location evidence="3">Cell membrane</location>
        <topology evidence="3">Peripheral membrane protein</topology>
    </subcellularLocation>
</comment>
<evidence type="ECO:0000259" key="12">
    <source>
        <dbReference type="PROSITE" id="PS50004"/>
    </source>
</evidence>
<dbReference type="InterPro" id="IPR017946">
    <property type="entry name" value="PLC-like_Pdiesterase_TIM-brl"/>
</dbReference>
<dbReference type="SUPFAM" id="SSF47473">
    <property type="entry name" value="EF-hand"/>
    <property type="match status" value="1"/>
</dbReference>
<dbReference type="GO" id="GO:0004435">
    <property type="term" value="F:phosphatidylinositol-4,5-bisphosphate phospholipase C activity"/>
    <property type="evidence" value="ECO:0000318"/>
    <property type="project" value="GO_Central"/>
</dbReference>
<dbReference type="KEGG" id="mtr:11410352"/>
<proteinExistence type="predicted"/>
<keyword evidence="6 11" id="KW-0378">Hydrolase</keyword>
<keyword evidence="7 11" id="KW-0442">Lipid degradation</keyword>
<dbReference type="SUPFAM" id="SSF51695">
    <property type="entry name" value="PLC-like phosphodiesterases"/>
    <property type="match status" value="1"/>
</dbReference>
<dbReference type="Proteomes" id="UP000265566">
    <property type="component" value="Chromosome 3"/>
</dbReference>
<dbReference type="AlphaFoldDB" id="G7JBA2"/>
<dbReference type="EC" id="3.1.4.11" evidence="4 11"/>
<dbReference type="GO" id="GO:0051209">
    <property type="term" value="P:release of sequestered calcium ion into cytosol"/>
    <property type="evidence" value="ECO:0000318"/>
    <property type="project" value="GO_Central"/>
</dbReference>
<keyword evidence="5" id="KW-1003">Cell membrane</keyword>
<dbReference type="Gene3D" id="1.10.238.10">
    <property type="entry name" value="EF-hand"/>
    <property type="match status" value="1"/>
</dbReference>
<comment type="cofactor">
    <cofactor evidence="2">
        <name>Ca(2+)</name>
        <dbReference type="ChEBI" id="CHEBI:29108"/>
    </cofactor>
</comment>
<feature type="domain" description="C2" evidence="12">
    <location>
        <begin position="441"/>
        <end position="569"/>
    </location>
</feature>
<evidence type="ECO:0000256" key="7">
    <source>
        <dbReference type="ARBA" id="ARBA00022963"/>
    </source>
</evidence>
<dbReference type="OrthoDB" id="269822at2759"/>
<gene>
    <name evidence="16" type="primary">11410352</name>
    <name evidence="14" type="ordered locus">MTR_3g070710</name>
    <name evidence="15" type="ORF">MtrunA17_Chr3g0113521</name>
</gene>